<feature type="compositionally biased region" description="Low complexity" evidence="8">
    <location>
        <begin position="7"/>
        <end position="28"/>
    </location>
</feature>
<keyword evidence="3 7" id="KW-0863">Zinc-finger</keyword>
<dbReference type="InterPro" id="IPR003656">
    <property type="entry name" value="Znf_BED"/>
</dbReference>
<keyword evidence="5" id="KW-0238">DNA-binding</keyword>
<evidence type="ECO:0000259" key="9">
    <source>
        <dbReference type="PROSITE" id="PS50808"/>
    </source>
</evidence>
<evidence type="ECO:0000256" key="2">
    <source>
        <dbReference type="ARBA" id="ARBA00022723"/>
    </source>
</evidence>
<dbReference type="PANTHER" id="PTHR32166">
    <property type="entry name" value="OSJNBA0013A04.12 PROTEIN"/>
    <property type="match status" value="1"/>
</dbReference>
<dbReference type="Pfam" id="PF02892">
    <property type="entry name" value="zf-BED"/>
    <property type="match status" value="1"/>
</dbReference>
<gene>
    <name evidence="11" type="primary">LOC116204324</name>
</gene>
<dbReference type="GeneID" id="116204324"/>
<keyword evidence="2" id="KW-0479">Metal-binding</keyword>
<evidence type="ECO:0000256" key="7">
    <source>
        <dbReference type="PROSITE-ProRule" id="PRU00027"/>
    </source>
</evidence>
<evidence type="ECO:0000256" key="4">
    <source>
        <dbReference type="ARBA" id="ARBA00022833"/>
    </source>
</evidence>
<sequence length="790" mass="89898">MYSAGASNSNTPTPTPSTRESTPSSSTPKGINRGKSDPAWAHCKEVPSANGRKGLLCLYCSKVLSGGGINRFKQHLAGLKGNAEACRKVPDAVRFRMQEHLVGHMLEKKRKYDMLDEQNPYATPSEHDEERVEMTHLHSKAKGKATQSKTAMPNKMKINSYFEPRTTPGAQRTLKSVLQSKEVTEKCDLAISKWMLATSIPFNTVNSPYYQQAIDAIASMGAGYKGPSFHDLRGYLLTKNVEEVRKYVDSYRSIWKETGCTIMADGWTDQCRRTLINFLVYCPKGTVFLKSVDASDASKTGEMLYKLFREVVLFVGQENVVHFVTDNAANYVAVGRLLKQEFRTIFWSPCAAHCINLILSDIGKLDEVSDIVTHASKITKYIYNHCFALNLMRKFTGGREILRPAPTRFATNFIALQSILAQQNALRAMVTSSEWTSSSHAKESKAKEFVKLLFVDSFWSECAAIVQISEPLVRVLRIVDSDERPAMGFLLEAMYKAREEMLKRFNKRKKKIEPYINILDARWDRQLHKNLHAAGYWLNPKYQYDLTEMEKNRGTVSGLLDVIERYSYGKPSLQTKLTSEMKIFKNAEGDFGRVSAVSDRIVMAPDEWWMWYGSSAPNLQKLAIRVLSQTCSASGCERNWSLFDHVHSKKRNRLEHQRLNDLVYVHYNLKLQQRNYFKGRNYDPIDFEKFASYSTWVLEDEPPALSNEELRTFRRDLQMCIQENGNDDSLDLHLEDVDMDDEAEDNIDGGNVNDRVQENPLFEAPEAPHDAAAEDNICGNYGGDWSAWNC</sequence>
<protein>
    <submittedName>
        <fullName evidence="11">Uncharacterized protein LOC116204324</fullName>
    </submittedName>
</protein>
<organism evidence="10 11">
    <name type="scientific">Punica granatum</name>
    <name type="common">Pomegranate</name>
    <dbReference type="NCBI Taxonomy" id="22663"/>
    <lineage>
        <taxon>Eukaryota</taxon>
        <taxon>Viridiplantae</taxon>
        <taxon>Streptophyta</taxon>
        <taxon>Embryophyta</taxon>
        <taxon>Tracheophyta</taxon>
        <taxon>Spermatophyta</taxon>
        <taxon>Magnoliopsida</taxon>
        <taxon>eudicotyledons</taxon>
        <taxon>Gunneridae</taxon>
        <taxon>Pentapetalae</taxon>
        <taxon>rosids</taxon>
        <taxon>malvids</taxon>
        <taxon>Myrtales</taxon>
        <taxon>Lythraceae</taxon>
        <taxon>Punica</taxon>
    </lineage>
</organism>
<accession>A0A6P8DKT3</accession>
<dbReference type="AlphaFoldDB" id="A0A6P8DKT3"/>
<feature type="region of interest" description="Disordered" evidence="8">
    <location>
        <begin position="1"/>
        <end position="38"/>
    </location>
</feature>
<dbReference type="GO" id="GO:0005634">
    <property type="term" value="C:nucleus"/>
    <property type="evidence" value="ECO:0007669"/>
    <property type="project" value="UniProtKB-SubCell"/>
</dbReference>
<dbReference type="OrthoDB" id="645489at2759"/>
<keyword evidence="10" id="KW-1185">Reference proteome</keyword>
<dbReference type="GO" id="GO:0003677">
    <property type="term" value="F:DNA binding"/>
    <property type="evidence" value="ECO:0007669"/>
    <property type="project" value="UniProtKB-KW"/>
</dbReference>
<dbReference type="SUPFAM" id="SSF53098">
    <property type="entry name" value="Ribonuclease H-like"/>
    <property type="match status" value="1"/>
</dbReference>
<dbReference type="Pfam" id="PF04937">
    <property type="entry name" value="DUF659"/>
    <property type="match status" value="1"/>
</dbReference>
<evidence type="ECO:0000256" key="1">
    <source>
        <dbReference type="ARBA" id="ARBA00004123"/>
    </source>
</evidence>
<dbReference type="PROSITE" id="PS50808">
    <property type="entry name" value="ZF_BED"/>
    <property type="match status" value="1"/>
</dbReference>
<dbReference type="GO" id="GO:0046983">
    <property type="term" value="F:protein dimerization activity"/>
    <property type="evidence" value="ECO:0007669"/>
    <property type="project" value="InterPro"/>
</dbReference>
<evidence type="ECO:0000313" key="10">
    <source>
        <dbReference type="Proteomes" id="UP000515151"/>
    </source>
</evidence>
<reference evidence="11" key="2">
    <citation type="submission" date="2025-08" db="UniProtKB">
        <authorList>
            <consortium name="RefSeq"/>
        </authorList>
    </citation>
    <scope>IDENTIFICATION</scope>
    <source>
        <tissue evidence="11">Leaf</tissue>
    </source>
</reference>
<proteinExistence type="predicted"/>
<evidence type="ECO:0000256" key="5">
    <source>
        <dbReference type="ARBA" id="ARBA00023125"/>
    </source>
</evidence>
<feature type="domain" description="BED-type" evidence="9">
    <location>
        <begin position="34"/>
        <end position="93"/>
    </location>
</feature>
<dbReference type="RefSeq" id="XP_031392273.1">
    <property type="nucleotide sequence ID" value="XM_031536413.1"/>
</dbReference>
<name>A0A6P8DKT3_PUNGR</name>
<dbReference type="Proteomes" id="UP000515151">
    <property type="component" value="Chromosome 4"/>
</dbReference>
<evidence type="ECO:0000313" key="11">
    <source>
        <dbReference type="RefSeq" id="XP_031392273.1"/>
    </source>
</evidence>
<dbReference type="Pfam" id="PF05699">
    <property type="entry name" value="Dimer_Tnp_hAT"/>
    <property type="match status" value="1"/>
</dbReference>
<evidence type="ECO:0000256" key="3">
    <source>
        <dbReference type="ARBA" id="ARBA00022771"/>
    </source>
</evidence>
<evidence type="ECO:0000256" key="8">
    <source>
        <dbReference type="SAM" id="MobiDB-lite"/>
    </source>
</evidence>
<dbReference type="GO" id="GO:0008270">
    <property type="term" value="F:zinc ion binding"/>
    <property type="evidence" value="ECO:0007669"/>
    <property type="project" value="UniProtKB-KW"/>
</dbReference>
<reference evidence="10" key="1">
    <citation type="journal article" date="2020" name="Plant Biotechnol. J.">
        <title>The pomegranate (Punica granatum L.) draft genome dissects genetic divergence between soft- and hard-seeded cultivars.</title>
        <authorList>
            <person name="Luo X."/>
            <person name="Li H."/>
            <person name="Wu Z."/>
            <person name="Yao W."/>
            <person name="Zhao P."/>
            <person name="Cao D."/>
            <person name="Yu H."/>
            <person name="Li K."/>
            <person name="Poudel K."/>
            <person name="Zhao D."/>
            <person name="Zhang F."/>
            <person name="Xia X."/>
            <person name="Chen L."/>
            <person name="Wang Q."/>
            <person name="Jing D."/>
            <person name="Cao S."/>
        </authorList>
    </citation>
    <scope>NUCLEOTIDE SEQUENCE [LARGE SCALE GENOMIC DNA]</scope>
    <source>
        <strain evidence="10">cv. Tunisia</strain>
    </source>
</reference>
<comment type="subcellular location">
    <subcellularLocation>
        <location evidence="1">Nucleus</location>
    </subcellularLocation>
</comment>
<dbReference type="InterPro" id="IPR007021">
    <property type="entry name" value="DUF659"/>
</dbReference>
<dbReference type="PANTHER" id="PTHR32166:SF88">
    <property type="entry name" value="HAT TRANSPOSON SUPERFAMILY"/>
    <property type="match status" value="1"/>
</dbReference>
<dbReference type="InterPro" id="IPR008906">
    <property type="entry name" value="HATC_C_dom"/>
</dbReference>
<keyword evidence="6" id="KW-0539">Nucleus</keyword>
<dbReference type="InterPro" id="IPR012337">
    <property type="entry name" value="RNaseH-like_sf"/>
</dbReference>
<keyword evidence="4" id="KW-0862">Zinc</keyword>
<evidence type="ECO:0000256" key="6">
    <source>
        <dbReference type="ARBA" id="ARBA00023242"/>
    </source>
</evidence>